<gene>
    <name evidence="2" type="ORF">D9613_004733</name>
</gene>
<keyword evidence="3" id="KW-1185">Reference proteome</keyword>
<accession>A0A8H4QY63</accession>
<protein>
    <submittedName>
        <fullName evidence="2">Uncharacterized protein</fullName>
    </submittedName>
</protein>
<evidence type="ECO:0000313" key="2">
    <source>
        <dbReference type="EMBL" id="KAF4619759.1"/>
    </source>
</evidence>
<feature type="compositionally biased region" description="Basic and acidic residues" evidence="1">
    <location>
        <begin position="166"/>
        <end position="175"/>
    </location>
</feature>
<reference evidence="2 3" key="1">
    <citation type="submission" date="2019-12" db="EMBL/GenBank/DDBJ databases">
        <authorList>
            <person name="Floudas D."/>
            <person name="Bentzer J."/>
            <person name="Ahren D."/>
            <person name="Johansson T."/>
            <person name="Persson P."/>
            <person name="Tunlid A."/>
        </authorList>
    </citation>
    <scope>NUCLEOTIDE SEQUENCE [LARGE SCALE GENOMIC DNA]</scope>
    <source>
        <strain evidence="2 3">CBS 102.39</strain>
    </source>
</reference>
<organism evidence="2 3">
    <name type="scientific">Agrocybe pediades</name>
    <dbReference type="NCBI Taxonomy" id="84607"/>
    <lineage>
        <taxon>Eukaryota</taxon>
        <taxon>Fungi</taxon>
        <taxon>Dikarya</taxon>
        <taxon>Basidiomycota</taxon>
        <taxon>Agaricomycotina</taxon>
        <taxon>Agaricomycetes</taxon>
        <taxon>Agaricomycetidae</taxon>
        <taxon>Agaricales</taxon>
        <taxon>Agaricineae</taxon>
        <taxon>Strophariaceae</taxon>
        <taxon>Agrocybe</taxon>
    </lineage>
</organism>
<feature type="region of interest" description="Disordered" evidence="1">
    <location>
        <begin position="156"/>
        <end position="216"/>
    </location>
</feature>
<evidence type="ECO:0000313" key="3">
    <source>
        <dbReference type="Proteomes" id="UP000521872"/>
    </source>
</evidence>
<feature type="compositionally biased region" description="Polar residues" evidence="1">
    <location>
        <begin position="199"/>
        <end position="216"/>
    </location>
</feature>
<dbReference type="EMBL" id="JAACJL010000016">
    <property type="protein sequence ID" value="KAF4619759.1"/>
    <property type="molecule type" value="Genomic_DNA"/>
</dbReference>
<sequence length="457" mass="49115">MPDTKKRKQSTGASSAKVYPIFAKKTKLDTSEPSDATPIDASAVADAFQQLLDFSQVTTENDAVERLGQVANTLIRSFRLVVKRDEPGTTDDRKGDGETGTGGDAEAVETEFEVLEAECYLLIGGGIHEDPFTHGSEEQKISGRWYFHRAPRFSKDSTRSLTSGTEYRDGTRKGLDLTLGGPPTSSAAEGRSRYFAASSEDSSIGTKTPSAGQGSSAAKLNNSLLCGGVLLRTIREVKTGKITSGPSLLVDRILAASGANGIKDLVDNKWHADISAFNHPQAGSDSSTSPRTDMRGTRLYLKAVRARTEGEQKIYCSPRIGLDLSHPGTTNSTTLPLHPRIRFLPRRYRFFLHPELLTANGRPQTFLGVLDSLVPPAETPSDELVARIKKPSLSKDIARIVGIKEGTSAKYLKDYVAGTEGGAVLLNEFIGTKGKGASSSPATYLKMMGAISMLNIS</sequence>
<dbReference type="AlphaFoldDB" id="A0A8H4QY63"/>
<feature type="region of interest" description="Disordered" evidence="1">
    <location>
        <begin position="86"/>
        <end position="105"/>
    </location>
</feature>
<name>A0A8H4QY63_9AGAR</name>
<dbReference type="Proteomes" id="UP000521872">
    <property type="component" value="Unassembled WGS sequence"/>
</dbReference>
<feature type="compositionally biased region" description="Basic and acidic residues" evidence="1">
    <location>
        <begin position="86"/>
        <end position="97"/>
    </location>
</feature>
<comment type="caution">
    <text evidence="2">The sequence shown here is derived from an EMBL/GenBank/DDBJ whole genome shotgun (WGS) entry which is preliminary data.</text>
</comment>
<proteinExistence type="predicted"/>
<evidence type="ECO:0000256" key="1">
    <source>
        <dbReference type="SAM" id="MobiDB-lite"/>
    </source>
</evidence>